<dbReference type="CDD" id="cd01189">
    <property type="entry name" value="INT_ICEBs1_C_like"/>
    <property type="match status" value="1"/>
</dbReference>
<dbReference type="InterPro" id="IPR013762">
    <property type="entry name" value="Integrase-like_cat_sf"/>
</dbReference>
<dbReference type="Gene3D" id="1.10.443.10">
    <property type="entry name" value="Intergrase catalytic core"/>
    <property type="match status" value="1"/>
</dbReference>
<dbReference type="InterPro" id="IPR050090">
    <property type="entry name" value="Tyrosine_recombinase_XerCD"/>
</dbReference>
<evidence type="ECO:0000256" key="1">
    <source>
        <dbReference type="ARBA" id="ARBA00008857"/>
    </source>
</evidence>
<evidence type="ECO:0000256" key="3">
    <source>
        <dbReference type="ARBA" id="ARBA00023125"/>
    </source>
</evidence>
<feature type="domain" description="Tyr recombinase" evidence="5">
    <location>
        <begin position="185"/>
        <end position="378"/>
    </location>
</feature>
<dbReference type="GO" id="GO:0006310">
    <property type="term" value="P:DNA recombination"/>
    <property type="evidence" value="ECO:0007669"/>
    <property type="project" value="UniProtKB-KW"/>
</dbReference>
<dbReference type="PROSITE" id="PS51898">
    <property type="entry name" value="TYR_RECOMBINASE"/>
    <property type="match status" value="1"/>
</dbReference>
<dbReference type="InterPro" id="IPR010998">
    <property type="entry name" value="Integrase_recombinase_N"/>
</dbReference>
<evidence type="ECO:0000313" key="6">
    <source>
        <dbReference type="EMBL" id="MBA4502993.1"/>
    </source>
</evidence>
<proteinExistence type="inferred from homology"/>
<dbReference type="GO" id="GO:0015074">
    <property type="term" value="P:DNA integration"/>
    <property type="evidence" value="ECO:0007669"/>
    <property type="project" value="UniProtKB-KW"/>
</dbReference>
<keyword evidence="3" id="KW-0238">DNA-binding</keyword>
<dbReference type="InterPro" id="IPR002104">
    <property type="entry name" value="Integrase_catalytic"/>
</dbReference>
<protein>
    <submittedName>
        <fullName evidence="6">Tyrosine-type recombinase/integrase</fullName>
    </submittedName>
</protein>
<dbReference type="Pfam" id="PF22022">
    <property type="entry name" value="Phage_int_M"/>
    <property type="match status" value="1"/>
</dbReference>
<name>A0A7W2ADB0_9GAMM</name>
<keyword evidence="7" id="KW-1185">Reference proteome</keyword>
<comment type="similarity">
    <text evidence="1">Belongs to the 'phage' integrase family.</text>
</comment>
<dbReference type="Proteomes" id="UP000538931">
    <property type="component" value="Unassembled WGS sequence"/>
</dbReference>
<organism evidence="6 7">
    <name type="scientific">Marinobacterium marinum</name>
    <dbReference type="NCBI Taxonomy" id="2756129"/>
    <lineage>
        <taxon>Bacteria</taxon>
        <taxon>Pseudomonadati</taxon>
        <taxon>Pseudomonadota</taxon>
        <taxon>Gammaproteobacteria</taxon>
        <taxon>Oceanospirillales</taxon>
        <taxon>Oceanospirillaceae</taxon>
        <taxon>Marinobacterium</taxon>
    </lineage>
</organism>
<keyword evidence="2" id="KW-0229">DNA integration</keyword>
<dbReference type="GO" id="GO:0003677">
    <property type="term" value="F:DNA binding"/>
    <property type="evidence" value="ECO:0007669"/>
    <property type="project" value="UniProtKB-KW"/>
</dbReference>
<dbReference type="PANTHER" id="PTHR30349:SF64">
    <property type="entry name" value="PROPHAGE INTEGRASE INTD-RELATED"/>
    <property type="match status" value="1"/>
</dbReference>
<gene>
    <name evidence="6" type="ORF">H1S06_11545</name>
</gene>
<dbReference type="InterPro" id="IPR022000">
    <property type="entry name" value="Min27-like_integrase_DNA_bind"/>
</dbReference>
<evidence type="ECO:0000313" key="7">
    <source>
        <dbReference type="Proteomes" id="UP000538931"/>
    </source>
</evidence>
<dbReference type="SUPFAM" id="SSF56349">
    <property type="entry name" value="DNA breaking-rejoining enzymes"/>
    <property type="match status" value="1"/>
</dbReference>
<sequence length="401" mass="46009">MVLSSAQHKLPTGVEHHGNGLRIWFMWQGKRWREPYPYVPTKANIQAAGRLRAKVINLIKLDAFDEQHYLSLFPNTTQIEIHDAVITFANAAQGYLDDLTVSPAVRNEYRKILQSRWMPLLADRAISSITFPELRQMTRDHQWPSNKTRNNCLTPLRRVFEWAVDGELIDSNPAAKLKNLKHQKLPVDPFTREEVAKILGYMHSEFTGMKRIYFHYFELAFNTGMRTSELLALEWDDIDFKSGYALVDKAKVRGVVRNTTKTANFRHVSLNENSIRTICALRELTGTHHSRLLFLAPQTMEPVTSYKAPLKVWKNVLKEQGIRYRRPYNTRHTYASLAFMKAIPIGLIAKQLGHSVTTLAKDYATWMKTEEDKRHLSNINLPSFGGLTIHAGSSIALPSLK</sequence>
<keyword evidence="4" id="KW-0233">DNA recombination</keyword>
<dbReference type="Pfam" id="PF00589">
    <property type="entry name" value="Phage_integrase"/>
    <property type="match status" value="1"/>
</dbReference>
<dbReference type="InterPro" id="IPR053876">
    <property type="entry name" value="Phage_int_M"/>
</dbReference>
<accession>A0A7W2ADB0</accession>
<dbReference type="Pfam" id="PF12167">
    <property type="entry name" value="Arm-DNA-bind_2"/>
    <property type="match status" value="1"/>
</dbReference>
<dbReference type="Gene3D" id="1.10.150.130">
    <property type="match status" value="1"/>
</dbReference>
<dbReference type="InterPro" id="IPR011010">
    <property type="entry name" value="DNA_brk_join_enz"/>
</dbReference>
<dbReference type="EMBL" id="JACEMT010000052">
    <property type="protein sequence ID" value="MBA4502993.1"/>
    <property type="molecule type" value="Genomic_DNA"/>
</dbReference>
<evidence type="ECO:0000259" key="5">
    <source>
        <dbReference type="PROSITE" id="PS51898"/>
    </source>
</evidence>
<comment type="caution">
    <text evidence="6">The sequence shown here is derived from an EMBL/GenBank/DDBJ whole genome shotgun (WGS) entry which is preliminary data.</text>
</comment>
<evidence type="ECO:0000256" key="4">
    <source>
        <dbReference type="ARBA" id="ARBA00023172"/>
    </source>
</evidence>
<reference evidence="6 7" key="1">
    <citation type="submission" date="2020-07" db="EMBL/GenBank/DDBJ databases">
        <title>Bacterium isolated from marien macroalgae.</title>
        <authorList>
            <person name="Zhu K."/>
            <person name="Lu D."/>
            <person name="Du Z."/>
        </authorList>
    </citation>
    <scope>NUCLEOTIDE SEQUENCE [LARGE SCALE GENOMIC DNA]</scope>
    <source>
        <strain evidence="6 7">3-1745</strain>
    </source>
</reference>
<evidence type="ECO:0000256" key="2">
    <source>
        <dbReference type="ARBA" id="ARBA00022908"/>
    </source>
</evidence>
<dbReference type="AlphaFoldDB" id="A0A7W2ADB0"/>
<dbReference type="PANTHER" id="PTHR30349">
    <property type="entry name" value="PHAGE INTEGRASE-RELATED"/>
    <property type="match status" value="1"/>
</dbReference>